<keyword evidence="5 8" id="KW-0520">NAD</keyword>
<feature type="region of interest" description="Disordered" evidence="13">
    <location>
        <begin position="24"/>
        <end position="52"/>
    </location>
</feature>
<accession>A0AA38IID0</accession>
<keyword evidence="2 8" id="KW-0808">Transferase</keyword>
<evidence type="ECO:0000256" key="5">
    <source>
        <dbReference type="ARBA" id="ARBA00023027"/>
    </source>
</evidence>
<feature type="binding site" evidence="10">
    <location>
        <position position="345"/>
    </location>
    <ligand>
        <name>NAD(+)</name>
        <dbReference type="ChEBI" id="CHEBI:57540"/>
    </ligand>
</feature>
<evidence type="ECO:0000313" key="15">
    <source>
        <dbReference type="EMBL" id="KAJ3655801.1"/>
    </source>
</evidence>
<feature type="active site" description="Proton acceptor" evidence="9 12">
    <location>
        <position position="209"/>
    </location>
</feature>
<name>A0AA38IID0_9CUCU</name>
<dbReference type="PROSITE" id="PS50305">
    <property type="entry name" value="SIRTUIN"/>
    <property type="match status" value="1"/>
</dbReference>
<sequence>MSKKLQPLLNCSKNLYKKIFKMSGEKAEGVSPKEKEEQESAAEDTASGTSDMSIESLRKYLSEKLGISDKDKDEEKTVKVLDAVTLDGVVDYINKNKCKNIVTMAGAGISTSAGIPDFRSPGSGLYHNLQKYNLPHPQAIFELSFFHENPKPFFALAKELYPGSFKPTICHYFIKLLIEKGVLLRHYSQNIDTLERVAGIPDDKIVEAHGTFYTGHCIKCRKEYTLEWMKERIFKDEVPECVEEDCKGVVKPDIVFFGEQLPFKFYNLIEHDFENCDLLIILGSSLAVQPFASLVERVPDTCPRLLINREKVGHRSGIMAMLGLGGGLDFDGKNNTRDVAWLGDCDEGCQLFADKLGWGEELKKLRAAEIEKIETLNKASKSVKSSM</sequence>
<evidence type="ECO:0000256" key="6">
    <source>
        <dbReference type="ARBA" id="ARBA00048378"/>
    </source>
</evidence>
<dbReference type="PANTHER" id="PTHR11085:SF6">
    <property type="entry name" value="NAD-DEPENDENT PROTEIN DEACETYLASE SIRTUIN-2"/>
    <property type="match status" value="1"/>
</dbReference>
<proteinExistence type="inferred from homology"/>
<dbReference type="GO" id="GO:0017136">
    <property type="term" value="F:histone deacetylase activity, NAD-dependent"/>
    <property type="evidence" value="ECO:0007669"/>
    <property type="project" value="InterPro"/>
</dbReference>
<comment type="catalytic activity">
    <reaction evidence="7">
        <text>N(6)-tetradecanoyl-L-lysyl-[protein] + NAD(+) + H2O = 2''-O-tetradecanoyl-ADP-D-ribose + nicotinamide + L-lysyl-[protein]</text>
        <dbReference type="Rhea" id="RHEA:70567"/>
        <dbReference type="Rhea" id="RHEA-COMP:9752"/>
        <dbReference type="Rhea" id="RHEA-COMP:15437"/>
        <dbReference type="ChEBI" id="CHEBI:15377"/>
        <dbReference type="ChEBI" id="CHEBI:17154"/>
        <dbReference type="ChEBI" id="CHEBI:29969"/>
        <dbReference type="ChEBI" id="CHEBI:57540"/>
        <dbReference type="ChEBI" id="CHEBI:141129"/>
        <dbReference type="ChEBI" id="CHEBI:189674"/>
    </reaction>
    <physiologicalReaction direction="left-to-right" evidence="7">
        <dbReference type="Rhea" id="RHEA:70568"/>
    </physiologicalReaction>
</comment>
<reference evidence="15" key="1">
    <citation type="journal article" date="2023" name="G3 (Bethesda)">
        <title>Whole genome assemblies of Zophobas morio and Tenebrio molitor.</title>
        <authorList>
            <person name="Kaur S."/>
            <person name="Stinson S.A."/>
            <person name="diCenzo G.C."/>
        </authorList>
    </citation>
    <scope>NUCLEOTIDE SEQUENCE</scope>
    <source>
        <strain evidence="15">QUZm001</strain>
    </source>
</reference>
<protein>
    <recommendedName>
        <fullName evidence="8">NAD-dependent protein deacetylase</fullName>
        <ecNumber evidence="8">2.3.1.286</ecNumber>
    </recommendedName>
</protein>
<evidence type="ECO:0000256" key="1">
    <source>
        <dbReference type="ARBA" id="ARBA00006924"/>
    </source>
</evidence>
<evidence type="ECO:0000256" key="10">
    <source>
        <dbReference type="PIRSR" id="PIRSR037938-2"/>
    </source>
</evidence>
<dbReference type="InterPro" id="IPR026591">
    <property type="entry name" value="Sirtuin_cat_small_dom_sf"/>
</dbReference>
<comment type="similarity">
    <text evidence="1 8">Belongs to the sirtuin family. Class I subfamily.</text>
</comment>
<dbReference type="GO" id="GO:0005634">
    <property type="term" value="C:nucleus"/>
    <property type="evidence" value="ECO:0007669"/>
    <property type="project" value="TreeGrafter"/>
</dbReference>
<dbReference type="AlphaFoldDB" id="A0AA38IID0"/>
<feature type="binding site" evidence="10">
    <location>
        <begin position="117"/>
        <end position="119"/>
    </location>
    <ligand>
        <name>NAD(+)</name>
        <dbReference type="ChEBI" id="CHEBI:57540"/>
    </ligand>
</feature>
<evidence type="ECO:0000256" key="3">
    <source>
        <dbReference type="ARBA" id="ARBA00022723"/>
    </source>
</evidence>
<dbReference type="PANTHER" id="PTHR11085">
    <property type="entry name" value="NAD-DEPENDENT PROTEIN DEACYLASE SIRTUIN-5, MITOCHONDRIAL-RELATED"/>
    <property type="match status" value="1"/>
</dbReference>
<dbReference type="InterPro" id="IPR003000">
    <property type="entry name" value="Sirtuin"/>
</dbReference>
<gene>
    <name evidence="15" type="ORF">Zmor_014914</name>
</gene>
<feature type="binding site" evidence="10">
    <location>
        <begin position="189"/>
        <end position="192"/>
    </location>
    <ligand>
        <name>NAD(+)</name>
        <dbReference type="ChEBI" id="CHEBI:57540"/>
    </ligand>
</feature>
<dbReference type="Proteomes" id="UP001168821">
    <property type="component" value="Unassembled WGS sequence"/>
</dbReference>
<dbReference type="PIRSF" id="PIRSF037938">
    <property type="entry name" value="SIR2_euk"/>
    <property type="match status" value="1"/>
</dbReference>
<evidence type="ECO:0000256" key="9">
    <source>
        <dbReference type="PIRSR" id="PIRSR037938-1"/>
    </source>
</evidence>
<dbReference type="InterPro" id="IPR026590">
    <property type="entry name" value="Ssirtuin_cat_dom"/>
</dbReference>
<feature type="binding site" evidence="11 12">
    <location>
        <position position="241"/>
    </location>
    <ligand>
        <name>Zn(2+)</name>
        <dbReference type="ChEBI" id="CHEBI:29105"/>
    </ligand>
</feature>
<dbReference type="CDD" id="cd01408">
    <property type="entry name" value="SIRT1"/>
    <property type="match status" value="1"/>
</dbReference>
<dbReference type="GO" id="GO:0070403">
    <property type="term" value="F:NAD+ binding"/>
    <property type="evidence" value="ECO:0007669"/>
    <property type="project" value="UniProtKB-UniRule"/>
</dbReference>
<dbReference type="EMBL" id="JALNTZ010000004">
    <property type="protein sequence ID" value="KAJ3655801.1"/>
    <property type="molecule type" value="Genomic_DNA"/>
</dbReference>
<evidence type="ECO:0000259" key="14">
    <source>
        <dbReference type="PROSITE" id="PS50305"/>
    </source>
</evidence>
<evidence type="ECO:0000256" key="11">
    <source>
        <dbReference type="PIRSR" id="PIRSR037938-3"/>
    </source>
</evidence>
<comment type="caution">
    <text evidence="15">The sequence shown here is derived from an EMBL/GenBank/DDBJ whole genome shotgun (WGS) entry which is preliminary data.</text>
</comment>
<evidence type="ECO:0000256" key="8">
    <source>
        <dbReference type="PIRNR" id="PIRNR037938"/>
    </source>
</evidence>
<dbReference type="InterPro" id="IPR029035">
    <property type="entry name" value="DHS-like_NAD/FAD-binding_dom"/>
</dbReference>
<dbReference type="InterPro" id="IPR050134">
    <property type="entry name" value="NAD-dep_sirtuin_deacylases"/>
</dbReference>
<comment type="catalytic activity">
    <reaction evidence="8">
        <text>N(6)-acetyl-L-lysyl-[protein] + NAD(+) + H2O = 2''-O-acetyl-ADP-D-ribose + nicotinamide + L-lysyl-[protein]</text>
        <dbReference type="Rhea" id="RHEA:43636"/>
        <dbReference type="Rhea" id="RHEA-COMP:9752"/>
        <dbReference type="Rhea" id="RHEA-COMP:10731"/>
        <dbReference type="ChEBI" id="CHEBI:15377"/>
        <dbReference type="ChEBI" id="CHEBI:17154"/>
        <dbReference type="ChEBI" id="CHEBI:29969"/>
        <dbReference type="ChEBI" id="CHEBI:57540"/>
        <dbReference type="ChEBI" id="CHEBI:61930"/>
        <dbReference type="ChEBI" id="CHEBI:83767"/>
        <dbReference type="EC" id="2.3.1.286"/>
    </reaction>
</comment>
<keyword evidence="4 8" id="KW-0862">Zinc</keyword>
<dbReference type="SUPFAM" id="SSF52467">
    <property type="entry name" value="DHS-like NAD/FAD-binding domain"/>
    <property type="match status" value="1"/>
</dbReference>
<evidence type="ECO:0000313" key="16">
    <source>
        <dbReference type="Proteomes" id="UP001168821"/>
    </source>
</evidence>
<evidence type="ECO:0000256" key="2">
    <source>
        <dbReference type="ARBA" id="ARBA00022679"/>
    </source>
</evidence>
<feature type="binding site" evidence="10">
    <location>
        <begin position="308"/>
        <end position="310"/>
    </location>
    <ligand>
        <name>NAD(+)</name>
        <dbReference type="ChEBI" id="CHEBI:57540"/>
    </ligand>
</feature>
<organism evidence="15 16">
    <name type="scientific">Zophobas morio</name>
    <dbReference type="NCBI Taxonomy" id="2755281"/>
    <lineage>
        <taxon>Eukaryota</taxon>
        <taxon>Metazoa</taxon>
        <taxon>Ecdysozoa</taxon>
        <taxon>Arthropoda</taxon>
        <taxon>Hexapoda</taxon>
        <taxon>Insecta</taxon>
        <taxon>Pterygota</taxon>
        <taxon>Neoptera</taxon>
        <taxon>Endopterygota</taxon>
        <taxon>Coleoptera</taxon>
        <taxon>Polyphaga</taxon>
        <taxon>Cucujiformia</taxon>
        <taxon>Tenebrionidae</taxon>
        <taxon>Zophobas</taxon>
    </lineage>
</organism>
<comment type="cofactor">
    <cofactor evidence="11">
        <name>Zn(2+)</name>
        <dbReference type="ChEBI" id="CHEBI:29105"/>
    </cofactor>
    <text evidence="11">Binds 1 zinc ion per subunit.</text>
</comment>
<feature type="domain" description="Deacetylase sirtuin-type" evidence="14">
    <location>
        <begin position="79"/>
        <end position="359"/>
    </location>
</feature>
<dbReference type="InterPro" id="IPR017328">
    <property type="entry name" value="Sirtuin_class_I"/>
</dbReference>
<dbReference type="EC" id="2.3.1.286" evidence="8"/>
<feature type="binding site" evidence="11 12">
    <location>
        <position position="217"/>
    </location>
    <ligand>
        <name>Zn(2+)</name>
        <dbReference type="ChEBI" id="CHEBI:29105"/>
    </ligand>
</feature>
<dbReference type="Pfam" id="PF02146">
    <property type="entry name" value="SIR2"/>
    <property type="match status" value="1"/>
</dbReference>
<feature type="binding site" evidence="11 12">
    <location>
        <position position="246"/>
    </location>
    <ligand>
        <name>Zn(2+)</name>
        <dbReference type="ChEBI" id="CHEBI:29105"/>
    </ligand>
</feature>
<keyword evidence="16" id="KW-1185">Reference proteome</keyword>
<feature type="binding site" evidence="10">
    <location>
        <begin position="107"/>
        <end position="111"/>
    </location>
    <ligand>
        <name>NAD(+)</name>
        <dbReference type="ChEBI" id="CHEBI:57540"/>
    </ligand>
</feature>
<dbReference type="GO" id="GO:0008270">
    <property type="term" value="F:zinc ion binding"/>
    <property type="evidence" value="ECO:0007669"/>
    <property type="project" value="UniProtKB-UniRule"/>
</dbReference>
<feature type="compositionally biased region" description="Basic and acidic residues" evidence="13">
    <location>
        <begin position="24"/>
        <end position="38"/>
    </location>
</feature>
<evidence type="ECO:0000256" key="12">
    <source>
        <dbReference type="PROSITE-ProRule" id="PRU00236"/>
    </source>
</evidence>
<dbReference type="Gene3D" id="3.30.1600.10">
    <property type="entry name" value="SIR2/SIRT2 'Small Domain"/>
    <property type="match status" value="1"/>
</dbReference>
<dbReference type="Gene3D" id="3.40.50.1220">
    <property type="entry name" value="TPP-binding domain"/>
    <property type="match status" value="1"/>
</dbReference>
<evidence type="ECO:0000256" key="7">
    <source>
        <dbReference type="ARBA" id="ARBA00048905"/>
    </source>
</evidence>
<keyword evidence="3 8" id="KW-0479">Metal-binding</keyword>
<evidence type="ECO:0000256" key="4">
    <source>
        <dbReference type="ARBA" id="ARBA00022833"/>
    </source>
</evidence>
<feature type="binding site" evidence="11 12">
    <location>
        <position position="220"/>
    </location>
    <ligand>
        <name>Zn(2+)</name>
        <dbReference type="ChEBI" id="CHEBI:29105"/>
    </ligand>
</feature>
<evidence type="ECO:0000256" key="13">
    <source>
        <dbReference type="SAM" id="MobiDB-lite"/>
    </source>
</evidence>
<comment type="catalytic activity">
    <reaction evidence="6">
        <text>N(6)-hexadecanoyl-L-lysyl-[protein] + NAD(+) + H2O = 2''-O-hexadecanoyl-ADP-D-ribose + nicotinamide + L-lysyl-[protein]</text>
        <dbReference type="Rhea" id="RHEA:70563"/>
        <dbReference type="Rhea" id="RHEA-COMP:9752"/>
        <dbReference type="Rhea" id="RHEA-COMP:14175"/>
        <dbReference type="ChEBI" id="CHEBI:15377"/>
        <dbReference type="ChEBI" id="CHEBI:17154"/>
        <dbReference type="ChEBI" id="CHEBI:29969"/>
        <dbReference type="ChEBI" id="CHEBI:57540"/>
        <dbReference type="ChEBI" id="CHEBI:138936"/>
        <dbReference type="ChEBI" id="CHEBI:189673"/>
    </reaction>
    <physiologicalReaction direction="left-to-right" evidence="6">
        <dbReference type="Rhea" id="RHEA:70564"/>
    </physiologicalReaction>
</comment>